<evidence type="ECO:0000256" key="1">
    <source>
        <dbReference type="SAM" id="MobiDB-lite"/>
    </source>
</evidence>
<comment type="caution">
    <text evidence="2">The sequence shown here is derived from an EMBL/GenBank/DDBJ whole genome shotgun (WGS) entry which is preliminary data.</text>
</comment>
<reference evidence="2" key="1">
    <citation type="journal article" date="2022" name="bioRxiv">
        <title>Sequencing and chromosome-scale assembly of the giantPleurodeles waltlgenome.</title>
        <authorList>
            <person name="Brown T."/>
            <person name="Elewa A."/>
            <person name="Iarovenko S."/>
            <person name="Subramanian E."/>
            <person name="Araus A.J."/>
            <person name="Petzold A."/>
            <person name="Susuki M."/>
            <person name="Suzuki K.-i.T."/>
            <person name="Hayashi T."/>
            <person name="Toyoda A."/>
            <person name="Oliveira C."/>
            <person name="Osipova E."/>
            <person name="Leigh N.D."/>
            <person name="Simon A."/>
            <person name="Yun M.H."/>
        </authorList>
    </citation>
    <scope>NUCLEOTIDE SEQUENCE</scope>
    <source>
        <strain evidence="2">20211129_DDA</strain>
        <tissue evidence="2">Liver</tissue>
    </source>
</reference>
<dbReference type="AlphaFoldDB" id="A0AAV7P1A0"/>
<evidence type="ECO:0000313" key="2">
    <source>
        <dbReference type="EMBL" id="KAJ1121072.1"/>
    </source>
</evidence>
<keyword evidence="3" id="KW-1185">Reference proteome</keyword>
<evidence type="ECO:0000313" key="3">
    <source>
        <dbReference type="Proteomes" id="UP001066276"/>
    </source>
</evidence>
<proteinExistence type="predicted"/>
<feature type="region of interest" description="Disordered" evidence="1">
    <location>
        <begin position="31"/>
        <end position="54"/>
    </location>
</feature>
<accession>A0AAV7P1A0</accession>
<dbReference type="EMBL" id="JANPWB010000012">
    <property type="protein sequence ID" value="KAJ1121072.1"/>
    <property type="molecule type" value="Genomic_DNA"/>
</dbReference>
<name>A0AAV7P1A0_PLEWA</name>
<organism evidence="2 3">
    <name type="scientific">Pleurodeles waltl</name>
    <name type="common">Iberian ribbed newt</name>
    <dbReference type="NCBI Taxonomy" id="8319"/>
    <lineage>
        <taxon>Eukaryota</taxon>
        <taxon>Metazoa</taxon>
        <taxon>Chordata</taxon>
        <taxon>Craniata</taxon>
        <taxon>Vertebrata</taxon>
        <taxon>Euteleostomi</taxon>
        <taxon>Amphibia</taxon>
        <taxon>Batrachia</taxon>
        <taxon>Caudata</taxon>
        <taxon>Salamandroidea</taxon>
        <taxon>Salamandridae</taxon>
        <taxon>Pleurodelinae</taxon>
        <taxon>Pleurodeles</taxon>
    </lineage>
</organism>
<dbReference type="Proteomes" id="UP001066276">
    <property type="component" value="Chromosome 8"/>
</dbReference>
<sequence length="93" mass="9930">MRCVPCGAPPRSPRVVPQVFPVPRPSCEVTRPGAPRCSRRVRTHPGKPGTVVSPGGAAPGQVLFEDLAFSLLTDEKCLQGLASGQAVWQYHLV</sequence>
<protein>
    <submittedName>
        <fullName evidence="2">Uncharacterized protein</fullName>
    </submittedName>
</protein>
<gene>
    <name evidence="2" type="ORF">NDU88_009200</name>
</gene>